<evidence type="ECO:0000256" key="1">
    <source>
        <dbReference type="SAM" id="Phobius"/>
    </source>
</evidence>
<organism evidence="2 3">
    <name type="scientific">Strongyloides papillosus</name>
    <name type="common">Intestinal threadworm</name>
    <dbReference type="NCBI Taxonomy" id="174720"/>
    <lineage>
        <taxon>Eukaryota</taxon>
        <taxon>Metazoa</taxon>
        <taxon>Ecdysozoa</taxon>
        <taxon>Nematoda</taxon>
        <taxon>Chromadorea</taxon>
        <taxon>Rhabditida</taxon>
        <taxon>Tylenchina</taxon>
        <taxon>Panagrolaimomorpha</taxon>
        <taxon>Strongyloidoidea</taxon>
        <taxon>Strongyloididae</taxon>
        <taxon>Strongyloides</taxon>
    </lineage>
</organism>
<keyword evidence="1" id="KW-1133">Transmembrane helix</keyword>
<keyword evidence="1" id="KW-0472">Membrane</keyword>
<dbReference type="WBParaSite" id="SPAL_0000769900.1">
    <property type="protein sequence ID" value="SPAL_0000769900.1"/>
    <property type="gene ID" value="SPAL_0000769900"/>
</dbReference>
<name>A0A0N5BP72_STREA</name>
<keyword evidence="1" id="KW-0812">Transmembrane</keyword>
<evidence type="ECO:0000313" key="2">
    <source>
        <dbReference type="Proteomes" id="UP000046392"/>
    </source>
</evidence>
<sequence length="234" mass="27616">MEVNYHQTAKDLAIKLLFLEDLRASANNLVRFSIYSITIERFFATKWRKRHQNKNIIIIIYLTISLSFYPMSFFIRQLVHIPWISLTLYNIFILSLDIPFSALFYILLVFNRKLTRLEESKSWPLTVKFKIRENINLITRSFSILIINIFFQDVTMIPMILQEKIIDKELLGIIKDIIYSIRDVAAIISLIVFIKGISINNMFCNKKTPKSEDCKENGKRNEGDIYFGMLKMKL</sequence>
<reference evidence="3" key="1">
    <citation type="submission" date="2017-02" db="UniProtKB">
        <authorList>
            <consortium name="WormBaseParasite"/>
        </authorList>
    </citation>
    <scope>IDENTIFICATION</scope>
</reference>
<accession>A0A0N5BP72</accession>
<feature type="transmembrane region" description="Helical" evidence="1">
    <location>
        <begin position="177"/>
        <end position="197"/>
    </location>
</feature>
<evidence type="ECO:0000313" key="3">
    <source>
        <dbReference type="WBParaSite" id="SPAL_0000769900.1"/>
    </source>
</evidence>
<dbReference type="Proteomes" id="UP000046392">
    <property type="component" value="Unplaced"/>
</dbReference>
<keyword evidence="2" id="KW-1185">Reference proteome</keyword>
<feature type="transmembrane region" description="Helical" evidence="1">
    <location>
        <begin position="137"/>
        <end position="157"/>
    </location>
</feature>
<dbReference type="AlphaFoldDB" id="A0A0N5BP72"/>
<proteinExistence type="predicted"/>
<protein>
    <submittedName>
        <fullName evidence="3">7TM_GPCR_Srx domain-containing protein</fullName>
    </submittedName>
</protein>
<feature type="transmembrane region" description="Helical" evidence="1">
    <location>
        <begin position="87"/>
        <end position="110"/>
    </location>
</feature>
<feature type="transmembrane region" description="Helical" evidence="1">
    <location>
        <begin position="56"/>
        <end position="75"/>
    </location>
</feature>